<feature type="domain" description="Glycoside hydrolase family 2 catalytic" evidence="2">
    <location>
        <begin position="177"/>
        <end position="292"/>
    </location>
</feature>
<dbReference type="InterPro" id="IPR006103">
    <property type="entry name" value="Glyco_hydro_2_cat"/>
</dbReference>
<dbReference type="InterPro" id="IPR017853">
    <property type="entry name" value="GH"/>
</dbReference>
<proteinExistence type="predicted"/>
<organism evidence="3 4">
    <name type="scientific">Pedobacter africanus</name>
    <dbReference type="NCBI Taxonomy" id="151894"/>
    <lineage>
        <taxon>Bacteria</taxon>
        <taxon>Pseudomonadati</taxon>
        <taxon>Bacteroidota</taxon>
        <taxon>Sphingobacteriia</taxon>
        <taxon>Sphingobacteriales</taxon>
        <taxon>Sphingobacteriaceae</taxon>
        <taxon>Pedobacter</taxon>
    </lineage>
</organism>
<dbReference type="SUPFAM" id="SSF51445">
    <property type="entry name" value="(Trans)glycosidases"/>
    <property type="match status" value="1"/>
</dbReference>
<dbReference type="STRING" id="151894.SAMN04488524_1535"/>
<evidence type="ECO:0000256" key="1">
    <source>
        <dbReference type="SAM" id="SignalP"/>
    </source>
</evidence>
<gene>
    <name evidence="3" type="ORF">SAMN04488524_1535</name>
</gene>
<evidence type="ECO:0000259" key="2">
    <source>
        <dbReference type="Pfam" id="PF02836"/>
    </source>
</evidence>
<dbReference type="GO" id="GO:0005975">
    <property type="term" value="P:carbohydrate metabolic process"/>
    <property type="evidence" value="ECO:0007669"/>
    <property type="project" value="InterPro"/>
</dbReference>
<feature type="chain" id="PRO_5013275203" evidence="1">
    <location>
        <begin position="22"/>
        <end position="362"/>
    </location>
</feature>
<dbReference type="EMBL" id="FWXT01000001">
    <property type="protein sequence ID" value="SMC61619.1"/>
    <property type="molecule type" value="Genomic_DNA"/>
</dbReference>
<dbReference type="OrthoDB" id="9774262at2"/>
<protein>
    <submittedName>
        <fullName evidence="3">Glycosyl hydrolases family 2, TIM barrel domain</fullName>
    </submittedName>
</protein>
<dbReference type="Gene3D" id="3.20.20.80">
    <property type="entry name" value="Glycosidases"/>
    <property type="match status" value="1"/>
</dbReference>
<reference evidence="4" key="1">
    <citation type="submission" date="2017-04" db="EMBL/GenBank/DDBJ databases">
        <authorList>
            <person name="Varghese N."/>
            <person name="Submissions S."/>
        </authorList>
    </citation>
    <scope>NUCLEOTIDE SEQUENCE [LARGE SCALE GENOMIC DNA]</scope>
    <source>
        <strain evidence="4">DSM 12126</strain>
    </source>
</reference>
<keyword evidence="4" id="KW-1185">Reference proteome</keyword>
<name>A0A1W2ALK9_9SPHI</name>
<dbReference type="Proteomes" id="UP000192756">
    <property type="component" value="Unassembled WGS sequence"/>
</dbReference>
<accession>A0A1W2ALK9</accession>
<dbReference type="GO" id="GO:0004553">
    <property type="term" value="F:hydrolase activity, hydrolyzing O-glycosyl compounds"/>
    <property type="evidence" value="ECO:0007669"/>
    <property type="project" value="InterPro"/>
</dbReference>
<feature type="signal peptide" evidence="1">
    <location>
        <begin position="1"/>
        <end position="21"/>
    </location>
</feature>
<evidence type="ECO:0000313" key="3">
    <source>
        <dbReference type="EMBL" id="SMC61619.1"/>
    </source>
</evidence>
<keyword evidence="1" id="KW-0732">Signal</keyword>
<dbReference type="Pfam" id="PF02836">
    <property type="entry name" value="Glyco_hydro_2_C"/>
    <property type="match status" value="1"/>
</dbReference>
<sequence length="362" mass="42018">MRDLKTYLSLLLFALVFQAYAQTQTRQVNKQPREIWTVEKANKWYAQWGWLRGADFIPSTAINQLEMWQKETFDAATIDRELGFAEGIGMNSMRVYLHHAAWQKDREGFKARVKTYLDISDKHHISTLFVLFDDCWNPTFKTGAQPGPKPGIHNSGWVRDPGDLYHEDPKLVDTLEVYVKDILATFKHDKRIVLWDLYNEPGNSGYGNKSMDLLKKVFEWGRTVDPDQPLSVGVWKRDLKELSDYQIRNSDITTYHNYGDPADHQHWIDALRSVSDRPLICTEYMARTRNSLFGNIMPLLKKEHIGAYNWGLVAGKTNTKYAWDTPIPNGAEPKIWFHDIFNADGSAYRQDEVELIRSLTKK</sequence>
<dbReference type="AlphaFoldDB" id="A0A1W2ALK9"/>
<dbReference type="RefSeq" id="WP_084237750.1">
    <property type="nucleotide sequence ID" value="NZ_FWXT01000001.1"/>
</dbReference>
<evidence type="ECO:0000313" key="4">
    <source>
        <dbReference type="Proteomes" id="UP000192756"/>
    </source>
</evidence>
<keyword evidence="3" id="KW-0378">Hydrolase</keyword>